<dbReference type="Proteomes" id="UP001501594">
    <property type="component" value="Unassembled WGS sequence"/>
</dbReference>
<dbReference type="InterPro" id="IPR036388">
    <property type="entry name" value="WH-like_DNA-bd_sf"/>
</dbReference>
<evidence type="ECO:0000256" key="3">
    <source>
        <dbReference type="ARBA" id="ARBA00023163"/>
    </source>
</evidence>
<dbReference type="InterPro" id="IPR052526">
    <property type="entry name" value="HTH-type_Bedaq_tolerance"/>
</dbReference>
<dbReference type="EMBL" id="BAABAU010000001">
    <property type="protein sequence ID" value="GAA4264933.1"/>
    <property type="molecule type" value="Genomic_DNA"/>
</dbReference>
<protein>
    <submittedName>
        <fullName evidence="6">MarR family transcriptional regulator</fullName>
    </submittedName>
</protein>
<keyword evidence="7" id="KW-1185">Reference proteome</keyword>
<dbReference type="PANTHER" id="PTHR39515">
    <property type="entry name" value="CONSERVED PROTEIN"/>
    <property type="match status" value="1"/>
</dbReference>
<proteinExistence type="predicted"/>
<gene>
    <name evidence="6" type="ORF">GCM10022256_05450</name>
</gene>
<evidence type="ECO:0000256" key="4">
    <source>
        <dbReference type="SAM" id="MobiDB-lite"/>
    </source>
</evidence>
<evidence type="ECO:0000259" key="5">
    <source>
        <dbReference type="PROSITE" id="PS50995"/>
    </source>
</evidence>
<evidence type="ECO:0000256" key="1">
    <source>
        <dbReference type="ARBA" id="ARBA00023015"/>
    </source>
</evidence>
<keyword evidence="2" id="KW-0238">DNA-binding</keyword>
<feature type="domain" description="HTH marR-type" evidence="5">
    <location>
        <begin position="36"/>
        <end position="162"/>
    </location>
</feature>
<feature type="region of interest" description="Disordered" evidence="4">
    <location>
        <begin position="1"/>
        <end position="35"/>
    </location>
</feature>
<dbReference type="InterPro" id="IPR023187">
    <property type="entry name" value="Tscrpt_reg_MarR-type_CS"/>
</dbReference>
<dbReference type="PANTHER" id="PTHR39515:SF2">
    <property type="entry name" value="HTH-TYPE TRANSCRIPTIONAL REGULATOR RV0880"/>
    <property type="match status" value="1"/>
</dbReference>
<accession>A0ABP8DY75</accession>
<organism evidence="6 7">
    <name type="scientific">Frondihabitans peucedani</name>
    <dbReference type="NCBI Taxonomy" id="598626"/>
    <lineage>
        <taxon>Bacteria</taxon>
        <taxon>Bacillati</taxon>
        <taxon>Actinomycetota</taxon>
        <taxon>Actinomycetes</taxon>
        <taxon>Micrococcales</taxon>
        <taxon>Microbacteriaceae</taxon>
        <taxon>Frondihabitans</taxon>
    </lineage>
</organism>
<dbReference type="PRINTS" id="PR00598">
    <property type="entry name" value="HTHMARR"/>
</dbReference>
<dbReference type="Gene3D" id="1.10.10.10">
    <property type="entry name" value="Winged helix-like DNA-binding domain superfamily/Winged helix DNA-binding domain"/>
    <property type="match status" value="1"/>
</dbReference>
<dbReference type="InterPro" id="IPR036390">
    <property type="entry name" value="WH_DNA-bd_sf"/>
</dbReference>
<comment type="caution">
    <text evidence="6">The sequence shown here is derived from an EMBL/GenBank/DDBJ whole genome shotgun (WGS) entry which is preliminary data.</text>
</comment>
<dbReference type="Pfam" id="PF01047">
    <property type="entry name" value="MarR"/>
    <property type="match status" value="1"/>
</dbReference>
<dbReference type="SUPFAM" id="SSF46785">
    <property type="entry name" value="Winged helix' DNA-binding domain"/>
    <property type="match status" value="1"/>
</dbReference>
<dbReference type="SMART" id="SM00347">
    <property type="entry name" value="HTH_MARR"/>
    <property type="match status" value="1"/>
</dbReference>
<dbReference type="RefSeq" id="WP_344793500.1">
    <property type="nucleotide sequence ID" value="NZ_BAABAU010000001.1"/>
</dbReference>
<keyword evidence="1" id="KW-0805">Transcription regulation</keyword>
<sequence>MTAPGTGAEAGSGAQDPAAAVLSRGGRGRPDDSDTAGRLAFAVGRLNRLLRPSGAALSPGVLLALSTVVRRGPLRPSELGRIEGVAAPTATRVIVDLEARGLVSRSADPDDGRSFFVEATSEGVEAVLTARRERAEHASVLLASLSDDDRAAVVSALGALEALADTGDL</sequence>
<dbReference type="InterPro" id="IPR000835">
    <property type="entry name" value="HTH_MarR-typ"/>
</dbReference>
<keyword evidence="3" id="KW-0804">Transcription</keyword>
<evidence type="ECO:0000313" key="7">
    <source>
        <dbReference type="Proteomes" id="UP001501594"/>
    </source>
</evidence>
<dbReference type="PROSITE" id="PS50995">
    <property type="entry name" value="HTH_MARR_2"/>
    <property type="match status" value="1"/>
</dbReference>
<evidence type="ECO:0000313" key="6">
    <source>
        <dbReference type="EMBL" id="GAA4264933.1"/>
    </source>
</evidence>
<name>A0ABP8DY75_9MICO</name>
<evidence type="ECO:0000256" key="2">
    <source>
        <dbReference type="ARBA" id="ARBA00023125"/>
    </source>
</evidence>
<dbReference type="PROSITE" id="PS01117">
    <property type="entry name" value="HTH_MARR_1"/>
    <property type="match status" value="1"/>
</dbReference>
<reference evidence="7" key="1">
    <citation type="journal article" date="2019" name="Int. J. Syst. Evol. Microbiol.">
        <title>The Global Catalogue of Microorganisms (GCM) 10K type strain sequencing project: providing services to taxonomists for standard genome sequencing and annotation.</title>
        <authorList>
            <consortium name="The Broad Institute Genomics Platform"/>
            <consortium name="The Broad Institute Genome Sequencing Center for Infectious Disease"/>
            <person name="Wu L."/>
            <person name="Ma J."/>
        </authorList>
    </citation>
    <scope>NUCLEOTIDE SEQUENCE [LARGE SCALE GENOMIC DNA]</scope>
    <source>
        <strain evidence="7">JCM 17442</strain>
    </source>
</reference>